<keyword evidence="3" id="KW-1185">Reference proteome</keyword>
<organism evidence="2 3">
    <name type="scientific">Meganyctiphanes norvegica</name>
    <name type="common">Northern krill</name>
    <name type="synonym">Thysanopoda norvegica</name>
    <dbReference type="NCBI Taxonomy" id="48144"/>
    <lineage>
        <taxon>Eukaryota</taxon>
        <taxon>Metazoa</taxon>
        <taxon>Ecdysozoa</taxon>
        <taxon>Arthropoda</taxon>
        <taxon>Crustacea</taxon>
        <taxon>Multicrustacea</taxon>
        <taxon>Malacostraca</taxon>
        <taxon>Eumalacostraca</taxon>
        <taxon>Eucarida</taxon>
        <taxon>Euphausiacea</taxon>
        <taxon>Euphausiidae</taxon>
        <taxon>Meganyctiphanes</taxon>
    </lineage>
</organism>
<dbReference type="EMBL" id="CAXKWB010010552">
    <property type="protein sequence ID" value="CAL4098441.1"/>
    <property type="molecule type" value="Genomic_DNA"/>
</dbReference>
<sequence>MLEQIEGEKVSNFLISKQANIKTKKAIHSIKVEGGIVDKLTPGTILNKKDNIEWYVKKYYEKLYKKEISDEKLQTWFLQFIDEKISDNISNDLDKEVDNNEIFQAVKKLNINKSPGLDGIPNEFYLKYWDIIGNDVSEVIKNIISGTLLQGKQKSALITLIPKDGDLELLKSWRPISLLCSDVKIVAKILALRLNPFMPDLISENQYCVYNKSIVECNTQMRDIMYYAGSNNVTGAIVNLDWEKAFDRVSWEFLTKIMKKLGFSNFIIKWLVTLYTNITSSCLINGYITGEFSVERGVRQGCPFSMLAFVLFQDPLYQAIEKSSKIIPLELPCNSVNEIGYADDTSIFV</sequence>
<dbReference type="InterPro" id="IPR000477">
    <property type="entry name" value="RT_dom"/>
</dbReference>
<gene>
    <name evidence="2" type="ORF">MNOR_LOCUS16232</name>
</gene>
<name>A0AAV2QS31_MEGNR</name>
<dbReference type="PROSITE" id="PS50878">
    <property type="entry name" value="RT_POL"/>
    <property type="match status" value="1"/>
</dbReference>
<feature type="non-terminal residue" evidence="2">
    <location>
        <position position="349"/>
    </location>
</feature>
<dbReference type="SUPFAM" id="SSF56672">
    <property type="entry name" value="DNA/RNA polymerases"/>
    <property type="match status" value="1"/>
</dbReference>
<dbReference type="Proteomes" id="UP001497623">
    <property type="component" value="Unassembled WGS sequence"/>
</dbReference>
<dbReference type="AlphaFoldDB" id="A0AAV2QS31"/>
<evidence type="ECO:0000259" key="1">
    <source>
        <dbReference type="PROSITE" id="PS50878"/>
    </source>
</evidence>
<comment type="caution">
    <text evidence="2">The sequence shown here is derived from an EMBL/GenBank/DDBJ whole genome shotgun (WGS) entry which is preliminary data.</text>
</comment>
<dbReference type="InterPro" id="IPR043502">
    <property type="entry name" value="DNA/RNA_pol_sf"/>
</dbReference>
<dbReference type="GO" id="GO:0071897">
    <property type="term" value="P:DNA biosynthetic process"/>
    <property type="evidence" value="ECO:0007669"/>
    <property type="project" value="UniProtKB-ARBA"/>
</dbReference>
<dbReference type="Pfam" id="PF00078">
    <property type="entry name" value="RVT_1"/>
    <property type="match status" value="1"/>
</dbReference>
<accession>A0AAV2QS31</accession>
<evidence type="ECO:0000313" key="2">
    <source>
        <dbReference type="EMBL" id="CAL4098441.1"/>
    </source>
</evidence>
<reference evidence="2 3" key="1">
    <citation type="submission" date="2024-05" db="EMBL/GenBank/DDBJ databases">
        <authorList>
            <person name="Wallberg A."/>
        </authorList>
    </citation>
    <scope>NUCLEOTIDE SEQUENCE [LARGE SCALE GENOMIC DNA]</scope>
</reference>
<dbReference type="PANTHER" id="PTHR31635:SF196">
    <property type="entry name" value="REVERSE TRANSCRIPTASE DOMAIN-CONTAINING PROTEIN-RELATED"/>
    <property type="match status" value="1"/>
</dbReference>
<protein>
    <recommendedName>
        <fullName evidence="1">Reverse transcriptase domain-containing protein</fullName>
    </recommendedName>
</protein>
<proteinExistence type="predicted"/>
<evidence type="ECO:0000313" key="3">
    <source>
        <dbReference type="Proteomes" id="UP001497623"/>
    </source>
</evidence>
<feature type="domain" description="Reverse transcriptase" evidence="1">
    <location>
        <begin position="142"/>
        <end position="349"/>
    </location>
</feature>
<dbReference type="CDD" id="cd01650">
    <property type="entry name" value="RT_nLTR_like"/>
    <property type="match status" value="1"/>
</dbReference>
<dbReference type="PANTHER" id="PTHR31635">
    <property type="entry name" value="REVERSE TRANSCRIPTASE DOMAIN-CONTAINING PROTEIN-RELATED"/>
    <property type="match status" value="1"/>
</dbReference>